<dbReference type="Proteomes" id="UP000548476">
    <property type="component" value="Unassembled WGS sequence"/>
</dbReference>
<keyword evidence="2" id="KW-1185">Reference proteome</keyword>
<evidence type="ECO:0000313" key="2">
    <source>
        <dbReference type="Proteomes" id="UP000548476"/>
    </source>
</evidence>
<dbReference type="Gene3D" id="3.30.1310.10">
    <property type="entry name" value="Nucleoid-associated protein YbaB-like domain"/>
    <property type="match status" value="1"/>
</dbReference>
<dbReference type="InterPro" id="IPR036894">
    <property type="entry name" value="YbaB-like_sf"/>
</dbReference>
<name>A0A841FMZ8_9ACTN</name>
<accession>A0A841FMZ8</accession>
<dbReference type="RefSeq" id="WP_184790035.1">
    <property type="nucleotide sequence ID" value="NZ_BONT01000109.1"/>
</dbReference>
<evidence type="ECO:0008006" key="3">
    <source>
        <dbReference type="Google" id="ProtNLM"/>
    </source>
</evidence>
<dbReference type="AlphaFoldDB" id="A0A841FMZ8"/>
<proteinExistence type="predicted"/>
<organism evidence="1 2">
    <name type="scientific">Phytomonospora endophytica</name>
    <dbReference type="NCBI Taxonomy" id="714109"/>
    <lineage>
        <taxon>Bacteria</taxon>
        <taxon>Bacillati</taxon>
        <taxon>Actinomycetota</taxon>
        <taxon>Actinomycetes</taxon>
        <taxon>Micromonosporales</taxon>
        <taxon>Micromonosporaceae</taxon>
        <taxon>Phytomonospora</taxon>
    </lineage>
</organism>
<reference evidence="1 2" key="1">
    <citation type="submission" date="2020-08" db="EMBL/GenBank/DDBJ databases">
        <title>Genomic Encyclopedia of Type Strains, Phase IV (KMG-IV): sequencing the most valuable type-strain genomes for metagenomic binning, comparative biology and taxonomic classification.</title>
        <authorList>
            <person name="Goeker M."/>
        </authorList>
    </citation>
    <scope>NUCLEOTIDE SEQUENCE [LARGE SCALE GENOMIC DNA]</scope>
    <source>
        <strain evidence="1 2">YIM 65646</strain>
    </source>
</reference>
<gene>
    <name evidence="1" type="ORF">HNR73_005097</name>
</gene>
<protein>
    <recommendedName>
        <fullName evidence="3">YbaB/EbfC family DNA-binding protein</fullName>
    </recommendedName>
</protein>
<evidence type="ECO:0000313" key="1">
    <source>
        <dbReference type="EMBL" id="MBB6037224.1"/>
    </source>
</evidence>
<sequence length="112" mass="12252">MGDVRTTVEEQLGAVTELRATLGSLVIAASNADHSVVVHVDTNGRVAGLELSPEAVGRGHELLAEEIMHVMWAGQWQVTAQVEQVVRDALSNDPELARTIRRAYDLRDDRPL</sequence>
<comment type="caution">
    <text evidence="1">The sequence shown here is derived from an EMBL/GenBank/DDBJ whole genome shotgun (WGS) entry which is preliminary data.</text>
</comment>
<dbReference type="EMBL" id="JACHGT010000011">
    <property type="protein sequence ID" value="MBB6037224.1"/>
    <property type="molecule type" value="Genomic_DNA"/>
</dbReference>